<keyword evidence="3" id="KW-1185">Reference proteome</keyword>
<feature type="region of interest" description="Disordered" evidence="1">
    <location>
        <begin position="1"/>
        <end position="34"/>
    </location>
</feature>
<gene>
    <name evidence="2" type="ORF">ACFP4F_12340</name>
</gene>
<feature type="compositionally biased region" description="Polar residues" evidence="1">
    <location>
        <begin position="78"/>
        <end position="95"/>
    </location>
</feature>
<proteinExistence type="predicted"/>
<dbReference type="RefSeq" id="WP_245659503.1">
    <property type="nucleotide sequence ID" value="NZ_JBHSPX010000004.1"/>
</dbReference>
<reference evidence="3" key="1">
    <citation type="journal article" date="2019" name="Int. J. Syst. Evol. Microbiol.">
        <title>The Global Catalogue of Microorganisms (GCM) 10K type strain sequencing project: providing services to taxonomists for standard genome sequencing and annotation.</title>
        <authorList>
            <consortium name="The Broad Institute Genomics Platform"/>
            <consortium name="The Broad Institute Genome Sequencing Center for Infectious Disease"/>
            <person name="Wu L."/>
            <person name="Ma J."/>
        </authorList>
    </citation>
    <scope>NUCLEOTIDE SEQUENCE [LARGE SCALE GENOMIC DNA]</scope>
    <source>
        <strain evidence="3">CGMCC 1.15180</strain>
    </source>
</reference>
<name>A0ABW1MHR5_9ACTN</name>
<feature type="region of interest" description="Disordered" evidence="1">
    <location>
        <begin position="71"/>
        <end position="95"/>
    </location>
</feature>
<accession>A0ABW1MHR5</accession>
<protein>
    <submittedName>
        <fullName evidence="2">Uncharacterized protein</fullName>
    </submittedName>
</protein>
<comment type="caution">
    <text evidence="2">The sequence shown here is derived from an EMBL/GenBank/DDBJ whole genome shotgun (WGS) entry which is preliminary data.</text>
</comment>
<evidence type="ECO:0000313" key="2">
    <source>
        <dbReference type="EMBL" id="MFC6063336.1"/>
    </source>
</evidence>
<evidence type="ECO:0000256" key="1">
    <source>
        <dbReference type="SAM" id="MobiDB-lite"/>
    </source>
</evidence>
<evidence type="ECO:0000313" key="3">
    <source>
        <dbReference type="Proteomes" id="UP001596139"/>
    </source>
</evidence>
<organism evidence="2 3">
    <name type="scientific">Streptomyces ochraceiscleroticus</name>
    <dbReference type="NCBI Taxonomy" id="47761"/>
    <lineage>
        <taxon>Bacteria</taxon>
        <taxon>Bacillati</taxon>
        <taxon>Actinomycetota</taxon>
        <taxon>Actinomycetes</taxon>
        <taxon>Kitasatosporales</taxon>
        <taxon>Streptomycetaceae</taxon>
        <taxon>Streptomyces</taxon>
    </lineage>
</organism>
<dbReference type="EMBL" id="JBHSPX010000004">
    <property type="protein sequence ID" value="MFC6063336.1"/>
    <property type="molecule type" value="Genomic_DNA"/>
</dbReference>
<dbReference type="Proteomes" id="UP001596139">
    <property type="component" value="Unassembled WGS sequence"/>
</dbReference>
<sequence>MARLFTRWSNSALGHRTRQVGSDDSPGFAPGEHAAAMADPARDRLAALRARTGDGPAFAAARSATVCSAPRCVPSPTRPSSISAPCATTSPASRS</sequence>